<protein>
    <submittedName>
        <fullName evidence="3">N-hydroxyarylamine O-acetyltransferase</fullName>
    </submittedName>
</protein>
<dbReference type="RefSeq" id="WP_090773394.1">
    <property type="nucleotide sequence ID" value="NZ_FNFB01000036.1"/>
</dbReference>
<dbReference type="Pfam" id="PF00797">
    <property type="entry name" value="Acetyltransf_2"/>
    <property type="match status" value="1"/>
</dbReference>
<dbReference type="GO" id="GO:0016407">
    <property type="term" value="F:acetyltransferase activity"/>
    <property type="evidence" value="ECO:0007669"/>
    <property type="project" value="InterPro"/>
</dbReference>
<evidence type="ECO:0000313" key="3">
    <source>
        <dbReference type="EMBL" id="SDM03109.1"/>
    </source>
</evidence>
<dbReference type="Gene3D" id="2.40.128.150">
    <property type="entry name" value="Cysteine proteinases"/>
    <property type="match status" value="1"/>
</dbReference>
<keyword evidence="4" id="KW-1185">Reference proteome</keyword>
<dbReference type="PANTHER" id="PTHR11786">
    <property type="entry name" value="N-HYDROXYARYLAMINE O-ACETYLTRANSFERASE"/>
    <property type="match status" value="1"/>
</dbReference>
<organism evidence="3 4">
    <name type="scientific">Nonomuraea maritima</name>
    <dbReference type="NCBI Taxonomy" id="683260"/>
    <lineage>
        <taxon>Bacteria</taxon>
        <taxon>Bacillati</taxon>
        <taxon>Actinomycetota</taxon>
        <taxon>Actinomycetes</taxon>
        <taxon>Streptosporangiales</taxon>
        <taxon>Streptosporangiaceae</taxon>
        <taxon>Nonomuraea</taxon>
    </lineage>
</organism>
<accession>A0A1G9PWH1</accession>
<dbReference type="STRING" id="683260.SAMN05421874_13618"/>
<dbReference type="Gene3D" id="3.30.2140.10">
    <property type="entry name" value="Arylamine N-acetyltransferase"/>
    <property type="match status" value="1"/>
</dbReference>
<dbReference type="SUPFAM" id="SSF54001">
    <property type="entry name" value="Cysteine proteinases"/>
    <property type="match status" value="1"/>
</dbReference>
<keyword evidence="3" id="KW-0808">Transferase</keyword>
<name>A0A1G9PWH1_9ACTN</name>
<evidence type="ECO:0000256" key="2">
    <source>
        <dbReference type="RuleBase" id="RU003452"/>
    </source>
</evidence>
<dbReference type="Proteomes" id="UP000198683">
    <property type="component" value="Unassembled WGS sequence"/>
</dbReference>
<dbReference type="PANTHER" id="PTHR11786:SF0">
    <property type="entry name" value="ARYLAMINE N-ACETYLTRANSFERASE 4-RELATED"/>
    <property type="match status" value="1"/>
</dbReference>
<sequence>MTTDLWDTGKLDLDAYLARVGHGGPRTPDARTLRAVHLAHVRAIPFENLDVVLGRDILLDVGSLQDKLVTRGRGGYCHEHNLLFAAALEQLGFTVTRHLARIRLGRGHLPRSHATLTVVADGCTWLADVGFGGDGLVEPMPFEDGATMESGPWHWRLGRDGDFMVLHASETGSAEETALYALRPDEPHYPADFAVANFYVSRNPRSPFVNHVLAQRTTPDARIRLQDDTYATPDELAHRLTEEFGADLPPEDVKTLFDRLRG</sequence>
<dbReference type="EMBL" id="FNFB01000036">
    <property type="protein sequence ID" value="SDM03109.1"/>
    <property type="molecule type" value="Genomic_DNA"/>
</dbReference>
<proteinExistence type="inferred from homology"/>
<evidence type="ECO:0000256" key="1">
    <source>
        <dbReference type="ARBA" id="ARBA00006547"/>
    </source>
</evidence>
<dbReference type="PRINTS" id="PR01543">
    <property type="entry name" value="ANATRNSFRASE"/>
</dbReference>
<dbReference type="OrthoDB" id="7181050at2"/>
<gene>
    <name evidence="3" type="ORF">SAMN05421874_13618</name>
</gene>
<evidence type="ECO:0000313" key="4">
    <source>
        <dbReference type="Proteomes" id="UP000198683"/>
    </source>
</evidence>
<dbReference type="InterPro" id="IPR038765">
    <property type="entry name" value="Papain-like_cys_pep_sf"/>
</dbReference>
<dbReference type="InterPro" id="IPR001447">
    <property type="entry name" value="Arylamine_N-AcTrfase"/>
</dbReference>
<dbReference type="AlphaFoldDB" id="A0A1G9PWH1"/>
<reference evidence="3 4" key="1">
    <citation type="submission" date="2016-10" db="EMBL/GenBank/DDBJ databases">
        <authorList>
            <person name="de Groot N.N."/>
        </authorList>
    </citation>
    <scope>NUCLEOTIDE SEQUENCE [LARGE SCALE GENOMIC DNA]</scope>
    <source>
        <strain evidence="3 4">CGMCC 4.5681</strain>
    </source>
</reference>
<comment type="similarity">
    <text evidence="1 2">Belongs to the arylamine N-acetyltransferase family.</text>
</comment>